<dbReference type="InterPro" id="IPR006059">
    <property type="entry name" value="SBP"/>
</dbReference>
<feature type="chain" id="PRO_5042580356" evidence="1">
    <location>
        <begin position="24"/>
        <end position="408"/>
    </location>
</feature>
<dbReference type="PANTHER" id="PTHR42779:SF1">
    <property type="entry name" value="PROTEIN YNJB"/>
    <property type="match status" value="1"/>
</dbReference>
<organism evidence="2 3">
    <name type="scientific">Facklamia hominis</name>
    <dbReference type="NCBI Taxonomy" id="178214"/>
    <lineage>
        <taxon>Bacteria</taxon>
        <taxon>Bacillati</taxon>
        <taxon>Bacillota</taxon>
        <taxon>Bacilli</taxon>
        <taxon>Lactobacillales</taxon>
        <taxon>Aerococcaceae</taxon>
        <taxon>Facklamia</taxon>
    </lineage>
</organism>
<gene>
    <name evidence="2" type="ORF">QP433_05460</name>
</gene>
<dbReference type="EMBL" id="JASOOE010000009">
    <property type="protein sequence ID" value="MDK7187422.1"/>
    <property type="molecule type" value="Genomic_DNA"/>
</dbReference>
<dbReference type="PIRSF" id="PIRSF029172">
    <property type="entry name" value="UCP029172_ABC_sbc_YnjB"/>
    <property type="match status" value="1"/>
</dbReference>
<proteinExistence type="predicted"/>
<dbReference type="PANTHER" id="PTHR42779">
    <property type="entry name" value="PROTEIN YNJB"/>
    <property type="match status" value="1"/>
</dbReference>
<dbReference type="NCBIfam" id="NF008633">
    <property type="entry name" value="PRK11622.1"/>
    <property type="match status" value="1"/>
</dbReference>
<keyword evidence="1" id="KW-0732">Signal</keyword>
<evidence type="ECO:0000313" key="3">
    <source>
        <dbReference type="Proteomes" id="UP001229251"/>
    </source>
</evidence>
<comment type="caution">
    <text evidence="2">The sequence shown here is derived from an EMBL/GenBank/DDBJ whole genome shotgun (WGS) entry which is preliminary data.</text>
</comment>
<dbReference type="Pfam" id="PF13416">
    <property type="entry name" value="SBP_bac_8"/>
    <property type="match status" value="1"/>
</dbReference>
<protein>
    <submittedName>
        <fullName evidence="2">ABC transporter substrate-binding protein</fullName>
    </submittedName>
</protein>
<reference evidence="2" key="1">
    <citation type="submission" date="2023-05" db="EMBL/GenBank/DDBJ databases">
        <title>Cataloging the Phylogenetic Diversity of Human Bladder Bacteria.</title>
        <authorList>
            <person name="Du J."/>
        </authorList>
    </citation>
    <scope>NUCLEOTIDE SEQUENCE</scope>
    <source>
        <strain evidence="2">UMB1231</strain>
    </source>
</reference>
<evidence type="ECO:0000313" key="2">
    <source>
        <dbReference type="EMBL" id="MDK7187422.1"/>
    </source>
</evidence>
<dbReference type="RefSeq" id="WP_006907887.1">
    <property type="nucleotide sequence ID" value="NZ_JASOOE010000009.1"/>
</dbReference>
<dbReference type="AlphaFoldDB" id="A0AAJ1Q6F8"/>
<evidence type="ECO:0000256" key="1">
    <source>
        <dbReference type="SAM" id="SignalP"/>
    </source>
</evidence>
<name>A0AAJ1Q6F8_9LACT</name>
<sequence length="408" mass="45888">MKKIIKSLLIGLFTWTLFVPTCAQVQAESSIDDLSYEELLKEADGQTVNFYGWGGDDSLNQWLDEVYGPTLKEKYNITLNRVPMDIDQILTQLSNEKQANASESDIDMIWINGENFKTARENDFLYGPFTDKMPNYKDFVKADDPENTHDFGYPIEGFEAPYSKAQLVFIKDSAVTEATPKSAQELLEYCKANPGTFTYPALPDFTGSAFVRNIIYEFVDYQEFQDMEADKEVVKAAIQPVLDYLNELKPYLWSEGKTYPADAPALNNLFMDGEVAFYQTYGAYEIANQIEKGAYPETAVSFVFDKGTIGNTSFIAIGKNASHKAAAIVAINEMLSPEMQLSKYKEIGEIPVLENDQLTEEQKAAFDEVDPGKGTLGQDELLDHRLPEMPAQLVPIIEEIWLEEVAGK</sequence>
<dbReference type="Proteomes" id="UP001229251">
    <property type="component" value="Unassembled WGS sequence"/>
</dbReference>
<feature type="signal peptide" evidence="1">
    <location>
        <begin position="1"/>
        <end position="23"/>
    </location>
</feature>
<accession>A0AAJ1Q6F8</accession>
<dbReference type="SUPFAM" id="SSF53850">
    <property type="entry name" value="Periplasmic binding protein-like II"/>
    <property type="match status" value="1"/>
</dbReference>
<dbReference type="Gene3D" id="3.40.190.10">
    <property type="entry name" value="Periplasmic binding protein-like II"/>
    <property type="match status" value="1"/>
</dbReference>
<dbReference type="InterPro" id="IPR027020">
    <property type="entry name" value="YnjB"/>
</dbReference>